<protein>
    <submittedName>
        <fullName evidence="4">CoA-binding protein</fullName>
    </submittedName>
</protein>
<keyword evidence="2" id="KW-0547">Nucleotide-binding</keyword>
<dbReference type="Gene3D" id="3.40.50.720">
    <property type="entry name" value="NAD(P)-binding Rossmann-like Domain"/>
    <property type="match status" value="1"/>
</dbReference>
<evidence type="ECO:0000259" key="3">
    <source>
        <dbReference type="SMART" id="SM00881"/>
    </source>
</evidence>
<gene>
    <name evidence="4" type="ORF">Drose_25040</name>
</gene>
<name>A0ABY5Z063_9ACTN</name>
<dbReference type="InterPro" id="IPR005811">
    <property type="entry name" value="SUCC_ACL_C"/>
</dbReference>
<dbReference type="InterPro" id="IPR017440">
    <property type="entry name" value="Cit_synth/succinyl-CoA_lig_AS"/>
</dbReference>
<dbReference type="PANTHER" id="PTHR11117">
    <property type="entry name" value="SUCCINYL-COA LIGASE SUBUNIT ALPHA"/>
    <property type="match status" value="1"/>
</dbReference>
<keyword evidence="1" id="KW-0436">Ligase</keyword>
<organism evidence="4 5">
    <name type="scientific">Dactylosporangium roseum</name>
    <dbReference type="NCBI Taxonomy" id="47989"/>
    <lineage>
        <taxon>Bacteria</taxon>
        <taxon>Bacillati</taxon>
        <taxon>Actinomycetota</taxon>
        <taxon>Actinomycetes</taxon>
        <taxon>Micromonosporales</taxon>
        <taxon>Micromonosporaceae</taxon>
        <taxon>Dactylosporangium</taxon>
    </lineage>
</organism>
<dbReference type="PANTHER" id="PTHR11117:SF2">
    <property type="entry name" value="SUCCINATE--COA LIGASE [ADP_GDP-FORMING] SUBUNIT ALPHA, MITOCHONDRIAL"/>
    <property type="match status" value="1"/>
</dbReference>
<sequence length="301" mass="30699">MWPDITSVIVQGITGSYARSQLSMMQATGTPVVAGVTPGRGGSQVLGIPVFDTVADAGMTPGTFASIAFLPPRAVRDGVTEAIAAGAALVVIPTEGVPVHDTLALRHAAEVAGTRLVGPNSAGVLLRPGLLLGGVAYGYTTPGDIVVLSRSGSLSHEVVASLTAAGLGQRTIAHVGGDPVVGTRMRQVLASISPRDEIRGVVIVGEIGGSLEDECADQMERLGVPFVVYIAGQTAPPGKRMGHAGALIRHGGDSAAAKCERLAAEGALIASAPWEVGPLMAGALAERDREPVMTLNLEEQR</sequence>
<dbReference type="SUPFAM" id="SSF51735">
    <property type="entry name" value="NAD(P)-binding Rossmann-fold domains"/>
    <property type="match status" value="1"/>
</dbReference>
<feature type="domain" description="CoA-binding" evidence="3">
    <location>
        <begin position="1"/>
        <end position="97"/>
    </location>
</feature>
<dbReference type="InterPro" id="IPR036291">
    <property type="entry name" value="NAD(P)-bd_dom_sf"/>
</dbReference>
<dbReference type="PRINTS" id="PR01798">
    <property type="entry name" value="SCOASYNTHASE"/>
</dbReference>
<evidence type="ECO:0000313" key="5">
    <source>
        <dbReference type="Proteomes" id="UP001058271"/>
    </source>
</evidence>
<dbReference type="Pfam" id="PF00549">
    <property type="entry name" value="Ligase_CoA"/>
    <property type="match status" value="1"/>
</dbReference>
<evidence type="ECO:0000313" key="4">
    <source>
        <dbReference type="EMBL" id="UWZ34483.1"/>
    </source>
</evidence>
<evidence type="ECO:0000256" key="1">
    <source>
        <dbReference type="ARBA" id="ARBA00022598"/>
    </source>
</evidence>
<evidence type="ECO:0000256" key="2">
    <source>
        <dbReference type="ARBA" id="ARBA00022741"/>
    </source>
</evidence>
<dbReference type="Proteomes" id="UP001058271">
    <property type="component" value="Chromosome"/>
</dbReference>
<dbReference type="InterPro" id="IPR016102">
    <property type="entry name" value="Succinyl-CoA_synth-like"/>
</dbReference>
<accession>A0ABY5Z063</accession>
<dbReference type="Pfam" id="PF02629">
    <property type="entry name" value="CoA_binding"/>
    <property type="match status" value="1"/>
</dbReference>
<dbReference type="Gene3D" id="3.40.50.261">
    <property type="entry name" value="Succinyl-CoA synthetase domains"/>
    <property type="match status" value="1"/>
</dbReference>
<dbReference type="EMBL" id="CP073721">
    <property type="protein sequence ID" value="UWZ34483.1"/>
    <property type="molecule type" value="Genomic_DNA"/>
</dbReference>
<dbReference type="RefSeq" id="WP_260723802.1">
    <property type="nucleotide sequence ID" value="NZ_BAAABS010000011.1"/>
</dbReference>
<dbReference type="InterPro" id="IPR003781">
    <property type="entry name" value="CoA-bd"/>
</dbReference>
<dbReference type="PROSITE" id="PS00399">
    <property type="entry name" value="SUCCINYL_COA_LIG_2"/>
    <property type="match status" value="1"/>
</dbReference>
<proteinExistence type="predicted"/>
<dbReference type="PIRSF" id="PIRSF001553">
    <property type="entry name" value="SucCS_alpha"/>
    <property type="match status" value="1"/>
</dbReference>
<dbReference type="InterPro" id="IPR005810">
    <property type="entry name" value="CoA_lig_alpha"/>
</dbReference>
<reference evidence="4" key="1">
    <citation type="submission" date="2021-04" db="EMBL/GenBank/DDBJ databases">
        <title>Biosynthetic gene clusters of Dactylosporangioum roseum.</title>
        <authorList>
            <person name="Hartkoorn R.C."/>
            <person name="Beaudoing E."/>
            <person name="Hot D."/>
            <person name="Moureu S."/>
        </authorList>
    </citation>
    <scope>NUCLEOTIDE SEQUENCE</scope>
    <source>
        <strain evidence="4">NRRL B-16295</strain>
    </source>
</reference>
<dbReference type="SMART" id="SM00881">
    <property type="entry name" value="CoA_binding"/>
    <property type="match status" value="1"/>
</dbReference>
<dbReference type="SUPFAM" id="SSF52210">
    <property type="entry name" value="Succinyl-CoA synthetase domains"/>
    <property type="match status" value="1"/>
</dbReference>
<keyword evidence="5" id="KW-1185">Reference proteome</keyword>